<evidence type="ECO:0000313" key="2">
    <source>
        <dbReference type="Proteomes" id="UP001451303"/>
    </source>
</evidence>
<proteinExistence type="predicted"/>
<name>A0ABR3DU22_NEUIN</name>
<dbReference type="EMBL" id="JAVLET010000001">
    <property type="protein sequence ID" value="KAL0476156.1"/>
    <property type="molecule type" value="Genomic_DNA"/>
</dbReference>
<accession>A0ABR3DU22</accession>
<gene>
    <name evidence="1" type="ORF">QR685DRAFT_70741</name>
</gene>
<reference evidence="1 2" key="1">
    <citation type="submission" date="2023-09" db="EMBL/GenBank/DDBJ databases">
        <title>Multi-omics analysis of a traditional fermented food reveals byproduct-associated fungal strains for waste-to-food upcycling.</title>
        <authorList>
            <consortium name="Lawrence Berkeley National Laboratory"/>
            <person name="Rekdal V.M."/>
            <person name="Villalobos-Escobedo J.M."/>
            <person name="Rodriguez-Valeron N."/>
            <person name="Garcia M.O."/>
            <person name="Vasquez D.P."/>
            <person name="Damayanti I."/>
            <person name="Sorensen P.M."/>
            <person name="Baidoo E.E."/>
            <person name="De Carvalho A.C."/>
            <person name="Riley R."/>
            <person name="Lipzen A."/>
            <person name="He G."/>
            <person name="Yan M."/>
            <person name="Haridas S."/>
            <person name="Daum C."/>
            <person name="Yoshinaga Y."/>
            <person name="Ng V."/>
            <person name="Grigoriev I.V."/>
            <person name="Munk R."/>
            <person name="Nuraida L."/>
            <person name="Wijaya C.H."/>
            <person name="Morales P.-C."/>
            <person name="Keasling J.D."/>
        </authorList>
    </citation>
    <scope>NUCLEOTIDE SEQUENCE [LARGE SCALE GENOMIC DNA]</scope>
    <source>
        <strain evidence="1 2">FGSC 2613</strain>
    </source>
</reference>
<comment type="caution">
    <text evidence="1">The sequence shown here is derived from an EMBL/GenBank/DDBJ whole genome shotgun (WGS) entry which is preliminary data.</text>
</comment>
<dbReference type="Proteomes" id="UP001451303">
    <property type="component" value="Unassembled WGS sequence"/>
</dbReference>
<organism evidence="1 2">
    <name type="scientific">Neurospora intermedia</name>
    <dbReference type="NCBI Taxonomy" id="5142"/>
    <lineage>
        <taxon>Eukaryota</taxon>
        <taxon>Fungi</taxon>
        <taxon>Dikarya</taxon>
        <taxon>Ascomycota</taxon>
        <taxon>Pezizomycotina</taxon>
        <taxon>Sordariomycetes</taxon>
        <taxon>Sordariomycetidae</taxon>
        <taxon>Sordariales</taxon>
        <taxon>Sordariaceae</taxon>
        <taxon>Neurospora</taxon>
    </lineage>
</organism>
<keyword evidence="2" id="KW-1185">Reference proteome</keyword>
<evidence type="ECO:0000313" key="1">
    <source>
        <dbReference type="EMBL" id="KAL0476156.1"/>
    </source>
</evidence>
<dbReference type="PROSITE" id="PS51257">
    <property type="entry name" value="PROKAR_LIPOPROTEIN"/>
    <property type="match status" value="1"/>
</dbReference>
<protein>
    <recommendedName>
        <fullName evidence="3">Secreted protein</fullName>
    </recommendedName>
</protein>
<evidence type="ECO:0008006" key="3">
    <source>
        <dbReference type="Google" id="ProtNLM"/>
    </source>
</evidence>
<sequence length="86" mass="9638">MGRALNRSQGLGSGYRSPLTTVPLVFWACLSASCVIRSRALQWTGSRRLQFQLLIRTSGIEIVPFFSSTRTNIFPSRARENNHLPS</sequence>